<dbReference type="InterPro" id="IPR022674">
    <property type="entry name" value="G6P_DH_NAD-bd"/>
</dbReference>
<comment type="pathway">
    <text evidence="1 7">Carbohydrate degradation; pentose phosphate pathway; D-ribulose 5-phosphate from D-glucose 6-phosphate (oxidative stage): step 1/3.</text>
</comment>
<feature type="binding site" evidence="7">
    <location>
        <position position="178"/>
    </location>
    <ligand>
        <name>substrate</name>
    </ligand>
</feature>
<organism evidence="10 11">
    <name type="scientific">Rhodobacter flavimaris</name>
    <dbReference type="NCBI Taxonomy" id="2907145"/>
    <lineage>
        <taxon>Bacteria</taxon>
        <taxon>Pseudomonadati</taxon>
        <taxon>Pseudomonadota</taxon>
        <taxon>Alphaproteobacteria</taxon>
        <taxon>Rhodobacterales</taxon>
        <taxon>Rhodobacter group</taxon>
        <taxon>Rhodobacter</taxon>
    </lineage>
</organism>
<evidence type="ECO:0000256" key="7">
    <source>
        <dbReference type="HAMAP-Rule" id="MF_00966"/>
    </source>
</evidence>
<name>A0ABS8Z3Q6_9RHOB</name>
<comment type="similarity">
    <text evidence="2 7">Belongs to the glucose-6-phosphate dehydrogenase family.</text>
</comment>
<feature type="binding site" evidence="7">
    <location>
        <position position="148"/>
    </location>
    <ligand>
        <name>NADP(+)</name>
        <dbReference type="ChEBI" id="CHEBI:58349"/>
    </ligand>
</feature>
<evidence type="ECO:0000256" key="4">
    <source>
        <dbReference type="ARBA" id="ARBA00022857"/>
    </source>
</evidence>
<protein>
    <recommendedName>
        <fullName evidence="7">Glucose-6-phosphate 1-dehydrogenase</fullName>
        <shortName evidence="7">G6PD</shortName>
        <ecNumber evidence="7">1.1.1.49</ecNumber>
    </recommendedName>
</protein>
<keyword evidence="6 7" id="KW-0119">Carbohydrate metabolism</keyword>
<feature type="binding site" evidence="7">
    <location>
        <position position="235"/>
    </location>
    <ligand>
        <name>substrate</name>
    </ligand>
</feature>
<proteinExistence type="inferred from homology"/>
<keyword evidence="5 7" id="KW-0560">Oxidoreductase</keyword>
<dbReference type="EMBL" id="JAJUOS010000011">
    <property type="protein sequence ID" value="MCE5974570.1"/>
    <property type="molecule type" value="Genomic_DNA"/>
</dbReference>
<comment type="caution">
    <text evidence="7">Lacks conserved residue(s) required for the propagation of feature annotation.</text>
</comment>
<evidence type="ECO:0000256" key="1">
    <source>
        <dbReference type="ARBA" id="ARBA00004937"/>
    </source>
</evidence>
<dbReference type="SUPFAM" id="SSF51735">
    <property type="entry name" value="NAD(P)-binding Rossmann-fold domains"/>
    <property type="match status" value="1"/>
</dbReference>
<feature type="active site" description="Proton acceptor" evidence="7">
    <location>
        <position position="240"/>
    </location>
</feature>
<sequence length="491" mass="54906">MVSRVIPVDPFDLVVFGATGDLANRKILPGLYRRFFAGQIPEGARIIGAARTEMDTAAFRAHARAAIDEHVGAGKRDAAQIEAFLGILEYVPIDAMGEGGWTTLKALVRPQLINAFYFSVAPALFGPLAERLHAFGIAAAEARIVVEKPFGRDLASAKALNATLAEHFDETQIYRIDHYLGKETVQNLMAVRFANILFEPLWNAQFVDHVQITVAETVGVGGRGSYYDKSGAMRDMVQNHLMQLLCLIAMEPPYHFDPDAVRDEKLKVIRALQPVLAADIVRGQYLAHRSDDGKGHQPGYLEDAENPDSRTESYIALRVHVANWRWKGTPFYLRTGKRLRARTSEIAITFKEPPHSIFDEADETWRENVLVIRLQPNEGMNLKMMIKEPGPGGMRLVQVPLDMSFAEALGEDGADIPDAYERLIMDVIRGNQTLFMRGDEVEAAWAWTDPIIEGWTARGDRPQGYDAGSSGPEDALMLMHRDGRRWREIRE</sequence>
<dbReference type="SUPFAM" id="SSF55347">
    <property type="entry name" value="Glyceraldehyde-3-phosphate dehydrogenase-like, C-terminal domain"/>
    <property type="match status" value="1"/>
</dbReference>
<evidence type="ECO:0000256" key="5">
    <source>
        <dbReference type="ARBA" id="ARBA00023002"/>
    </source>
</evidence>
<evidence type="ECO:0000256" key="3">
    <source>
        <dbReference type="ARBA" id="ARBA00022526"/>
    </source>
</evidence>
<dbReference type="Proteomes" id="UP001521181">
    <property type="component" value="Unassembled WGS sequence"/>
</dbReference>
<gene>
    <name evidence="7 10" type="primary">zwf</name>
    <name evidence="10" type="ORF">LZA78_13865</name>
</gene>
<dbReference type="Pfam" id="PF00479">
    <property type="entry name" value="G6PD_N"/>
    <property type="match status" value="1"/>
</dbReference>
<comment type="catalytic activity">
    <reaction evidence="7">
        <text>D-glucose 6-phosphate + NADP(+) = 6-phospho-D-glucono-1,5-lactone + NADPH + H(+)</text>
        <dbReference type="Rhea" id="RHEA:15841"/>
        <dbReference type="ChEBI" id="CHEBI:15378"/>
        <dbReference type="ChEBI" id="CHEBI:57783"/>
        <dbReference type="ChEBI" id="CHEBI:57955"/>
        <dbReference type="ChEBI" id="CHEBI:58349"/>
        <dbReference type="ChEBI" id="CHEBI:61548"/>
        <dbReference type="EC" id="1.1.1.49"/>
    </reaction>
</comment>
<accession>A0ABS8Z3Q6</accession>
<feature type="domain" description="Glucose-6-phosphate dehydrogenase NAD-binding" evidence="8">
    <location>
        <begin position="14"/>
        <end position="187"/>
    </location>
</feature>
<feature type="domain" description="Glucose-6-phosphate dehydrogenase C-terminal" evidence="9">
    <location>
        <begin position="189"/>
        <end position="487"/>
    </location>
</feature>
<dbReference type="PRINTS" id="PR00079">
    <property type="entry name" value="G6PDHDRGNASE"/>
</dbReference>
<dbReference type="NCBIfam" id="TIGR00871">
    <property type="entry name" value="zwf"/>
    <property type="match status" value="1"/>
</dbReference>
<evidence type="ECO:0000256" key="2">
    <source>
        <dbReference type="ARBA" id="ARBA00009975"/>
    </source>
</evidence>
<dbReference type="Gene3D" id="3.40.50.720">
    <property type="entry name" value="NAD(P)-binding Rossmann-like Domain"/>
    <property type="match status" value="1"/>
</dbReference>
<keyword evidence="3 7" id="KW-0313">Glucose metabolism</keyword>
<dbReference type="PROSITE" id="PS00069">
    <property type="entry name" value="G6P_DEHYDROGENASE"/>
    <property type="match status" value="1"/>
</dbReference>
<dbReference type="InterPro" id="IPR036291">
    <property type="entry name" value="NAD(P)-bd_dom_sf"/>
</dbReference>
<comment type="caution">
    <text evidence="10">The sequence shown here is derived from an EMBL/GenBank/DDBJ whole genome shotgun (WGS) entry which is preliminary data.</text>
</comment>
<evidence type="ECO:0000259" key="8">
    <source>
        <dbReference type="Pfam" id="PF00479"/>
    </source>
</evidence>
<dbReference type="InterPro" id="IPR022675">
    <property type="entry name" value="G6P_DH_C"/>
</dbReference>
<feature type="binding site" evidence="7">
    <location>
        <position position="182"/>
    </location>
    <ligand>
        <name>substrate</name>
    </ligand>
</feature>
<feature type="binding site" evidence="7">
    <location>
        <position position="216"/>
    </location>
    <ligand>
        <name>substrate</name>
    </ligand>
</feature>
<dbReference type="Gene3D" id="3.30.360.10">
    <property type="entry name" value="Dihydrodipicolinate Reductase, domain 2"/>
    <property type="match status" value="1"/>
</dbReference>
<dbReference type="HAMAP" id="MF_00966">
    <property type="entry name" value="G6PD"/>
    <property type="match status" value="1"/>
</dbReference>
<keyword evidence="4 7" id="KW-0521">NADP</keyword>
<dbReference type="InterPro" id="IPR019796">
    <property type="entry name" value="G6P_DH_AS"/>
</dbReference>
<feature type="binding site" evidence="7">
    <location>
        <position position="337"/>
    </location>
    <ligand>
        <name>substrate</name>
    </ligand>
</feature>
<dbReference type="PANTHER" id="PTHR23429">
    <property type="entry name" value="GLUCOSE-6-PHOSPHATE 1-DEHYDROGENASE G6PD"/>
    <property type="match status" value="1"/>
</dbReference>
<evidence type="ECO:0000259" key="9">
    <source>
        <dbReference type="Pfam" id="PF02781"/>
    </source>
</evidence>
<dbReference type="PIRSF" id="PIRSF000110">
    <property type="entry name" value="G6PD"/>
    <property type="match status" value="1"/>
</dbReference>
<dbReference type="RefSeq" id="WP_233677514.1">
    <property type="nucleotide sequence ID" value="NZ_JAJUOS010000011.1"/>
</dbReference>
<dbReference type="Pfam" id="PF02781">
    <property type="entry name" value="G6PD_C"/>
    <property type="match status" value="1"/>
</dbReference>
<comment type="function">
    <text evidence="7">Catalyzes the oxidation of glucose 6-phosphate to 6-phosphogluconolactone.</text>
</comment>
<dbReference type="PANTHER" id="PTHR23429:SF0">
    <property type="entry name" value="GLUCOSE-6-PHOSPHATE 1-DEHYDROGENASE"/>
    <property type="match status" value="1"/>
</dbReference>
<keyword evidence="11" id="KW-1185">Reference proteome</keyword>
<dbReference type="EC" id="1.1.1.49" evidence="7"/>
<evidence type="ECO:0000313" key="11">
    <source>
        <dbReference type="Proteomes" id="UP001521181"/>
    </source>
</evidence>
<feature type="binding site" evidence="7">
    <location>
        <position position="51"/>
    </location>
    <ligand>
        <name>NADP(+)</name>
        <dbReference type="ChEBI" id="CHEBI:58349"/>
    </ligand>
</feature>
<evidence type="ECO:0000313" key="10">
    <source>
        <dbReference type="EMBL" id="MCE5974570.1"/>
    </source>
</evidence>
<reference evidence="10 11" key="1">
    <citation type="submission" date="2021-12" db="EMBL/GenBank/DDBJ databases">
        <title>Sinirhodobacter sp. WL0062 is a bacterium isolated from seawater.</title>
        <authorList>
            <person name="Wang L."/>
            <person name="He W."/>
            <person name="Zhang D.-F."/>
        </authorList>
    </citation>
    <scope>NUCLEOTIDE SEQUENCE [LARGE SCALE GENOMIC DNA]</scope>
    <source>
        <strain evidence="10 11">WL0062</strain>
    </source>
</reference>
<evidence type="ECO:0000256" key="6">
    <source>
        <dbReference type="ARBA" id="ARBA00023277"/>
    </source>
</evidence>
<dbReference type="InterPro" id="IPR001282">
    <property type="entry name" value="G6P_DH"/>
</dbReference>